<evidence type="ECO:0000256" key="2">
    <source>
        <dbReference type="ARBA" id="ARBA00023002"/>
    </source>
</evidence>
<proteinExistence type="predicted"/>
<dbReference type="Pfam" id="PF08240">
    <property type="entry name" value="ADH_N"/>
    <property type="match status" value="1"/>
</dbReference>
<dbReference type="PANTHER" id="PTHR48106">
    <property type="entry name" value="QUINONE OXIDOREDUCTASE PIG3-RELATED"/>
    <property type="match status" value="1"/>
</dbReference>
<evidence type="ECO:0000313" key="4">
    <source>
        <dbReference type="EMBL" id="ABJ85482.1"/>
    </source>
</evidence>
<dbReference type="KEGG" id="sus:Acid_4521"/>
<dbReference type="Gene3D" id="3.40.50.720">
    <property type="entry name" value="NAD(P)-binding Rossmann-like Domain"/>
    <property type="match status" value="1"/>
</dbReference>
<keyword evidence="2" id="KW-0560">Oxidoreductase</keyword>
<dbReference type="InterPro" id="IPR011032">
    <property type="entry name" value="GroES-like_sf"/>
</dbReference>
<dbReference type="Gene3D" id="3.90.180.10">
    <property type="entry name" value="Medium-chain alcohol dehydrogenases, catalytic domain"/>
    <property type="match status" value="1"/>
</dbReference>
<dbReference type="InterPro" id="IPR013154">
    <property type="entry name" value="ADH-like_N"/>
</dbReference>
<dbReference type="SUPFAM" id="SSF51735">
    <property type="entry name" value="NAD(P)-binding Rossmann-fold domains"/>
    <property type="match status" value="1"/>
</dbReference>
<gene>
    <name evidence="4" type="ordered locus">Acid_4521</name>
</gene>
<feature type="domain" description="Enoyl reductase (ER)" evidence="3">
    <location>
        <begin position="24"/>
        <end position="330"/>
    </location>
</feature>
<sequence>MVAAGEAIRLHTRVMKFISLEAPGGPEVLHLAEGAEPTPGPTEVVIRVEAAGVNRPDLQQRAGKYPPPPDASPVLGLEVAGIVAAAGAESGLREGESVCALTPGGGYAEYCLVAGVQCLPVPRGLSMEEAAGIPETFFTVWANVFQIGRLVAGEKFLVHGGSSGIGTTAIQLAHAFGATVFTTAGSEAKCRASEALGAARAINYKERDFVAEFAGVDLILDIVGAAYTPRNIECLAPRGRLVQIAVQKGAEATVNLAKVMQKRLTITGSTMRPRSVAEKGAIARELYEKVWPLLESGRVKVLVDRVFPLAEAAEAHRYLEAGEHIGKVILKVA</sequence>
<dbReference type="SMART" id="SM00829">
    <property type="entry name" value="PKS_ER"/>
    <property type="match status" value="1"/>
</dbReference>
<dbReference type="STRING" id="234267.Acid_4521"/>
<dbReference type="NCBIfam" id="TIGR02824">
    <property type="entry name" value="quinone_pig3"/>
    <property type="match status" value="1"/>
</dbReference>
<dbReference type="eggNOG" id="COG0604">
    <property type="taxonomic scope" value="Bacteria"/>
</dbReference>
<dbReference type="SUPFAM" id="SSF50129">
    <property type="entry name" value="GroES-like"/>
    <property type="match status" value="1"/>
</dbReference>
<dbReference type="GO" id="GO:0016651">
    <property type="term" value="F:oxidoreductase activity, acting on NAD(P)H"/>
    <property type="evidence" value="ECO:0007669"/>
    <property type="project" value="TreeGrafter"/>
</dbReference>
<dbReference type="AlphaFoldDB" id="Q01XY3"/>
<protein>
    <submittedName>
        <fullName evidence="4">Alcohol dehydrogenase, zinc-binding domain protein</fullName>
    </submittedName>
</protein>
<evidence type="ECO:0000256" key="1">
    <source>
        <dbReference type="ARBA" id="ARBA00022857"/>
    </source>
</evidence>
<name>Q01XY3_SOLUE</name>
<dbReference type="InParanoid" id="Q01XY3"/>
<dbReference type="GO" id="GO:0070402">
    <property type="term" value="F:NADPH binding"/>
    <property type="evidence" value="ECO:0007669"/>
    <property type="project" value="TreeGrafter"/>
</dbReference>
<dbReference type="InterPro" id="IPR020843">
    <property type="entry name" value="ER"/>
</dbReference>
<dbReference type="InterPro" id="IPR036291">
    <property type="entry name" value="NAD(P)-bd_dom_sf"/>
</dbReference>
<keyword evidence="1" id="KW-0521">NADP</keyword>
<dbReference type="InterPro" id="IPR014189">
    <property type="entry name" value="Quinone_OxRdtase_PIG3"/>
</dbReference>
<dbReference type="PANTHER" id="PTHR48106:SF8">
    <property type="entry name" value="OS02G0805600 PROTEIN"/>
    <property type="match status" value="1"/>
</dbReference>
<dbReference type="Pfam" id="PF13602">
    <property type="entry name" value="ADH_zinc_N_2"/>
    <property type="match status" value="1"/>
</dbReference>
<evidence type="ECO:0000259" key="3">
    <source>
        <dbReference type="SMART" id="SM00829"/>
    </source>
</evidence>
<organism evidence="4">
    <name type="scientific">Solibacter usitatus (strain Ellin6076)</name>
    <dbReference type="NCBI Taxonomy" id="234267"/>
    <lineage>
        <taxon>Bacteria</taxon>
        <taxon>Pseudomonadati</taxon>
        <taxon>Acidobacteriota</taxon>
        <taxon>Terriglobia</taxon>
        <taxon>Bryobacterales</taxon>
        <taxon>Solibacteraceae</taxon>
        <taxon>Candidatus Solibacter</taxon>
    </lineage>
</organism>
<dbReference type="EMBL" id="CP000473">
    <property type="protein sequence ID" value="ABJ85482.1"/>
    <property type="molecule type" value="Genomic_DNA"/>
</dbReference>
<accession>Q01XY3</accession>
<reference evidence="4" key="1">
    <citation type="submission" date="2006-10" db="EMBL/GenBank/DDBJ databases">
        <title>Complete sequence of Solibacter usitatus Ellin6076.</title>
        <authorList>
            <consortium name="US DOE Joint Genome Institute"/>
            <person name="Copeland A."/>
            <person name="Lucas S."/>
            <person name="Lapidus A."/>
            <person name="Barry K."/>
            <person name="Detter J.C."/>
            <person name="Glavina del Rio T."/>
            <person name="Hammon N."/>
            <person name="Israni S."/>
            <person name="Dalin E."/>
            <person name="Tice H."/>
            <person name="Pitluck S."/>
            <person name="Thompson L.S."/>
            <person name="Brettin T."/>
            <person name="Bruce D."/>
            <person name="Han C."/>
            <person name="Tapia R."/>
            <person name="Gilna P."/>
            <person name="Schmutz J."/>
            <person name="Larimer F."/>
            <person name="Land M."/>
            <person name="Hauser L."/>
            <person name="Kyrpides N."/>
            <person name="Mikhailova N."/>
            <person name="Janssen P.H."/>
            <person name="Kuske C.R."/>
            <person name="Richardson P."/>
        </authorList>
    </citation>
    <scope>NUCLEOTIDE SEQUENCE</scope>
    <source>
        <strain evidence="4">Ellin6076</strain>
    </source>
</reference>
<dbReference type="CDD" id="cd05276">
    <property type="entry name" value="p53_inducible_oxidoreductase"/>
    <property type="match status" value="1"/>
</dbReference>
<dbReference type="HOGENOM" id="CLU_026673_3_4_0"/>